<evidence type="ECO:0000256" key="5">
    <source>
        <dbReference type="ARBA" id="ARBA00022741"/>
    </source>
</evidence>
<evidence type="ECO:0000256" key="2">
    <source>
        <dbReference type="ARBA" id="ARBA00008598"/>
    </source>
</evidence>
<dbReference type="GO" id="GO:0005524">
    <property type="term" value="F:ATP binding"/>
    <property type="evidence" value="ECO:0007669"/>
    <property type="project" value="UniProtKB-KW"/>
</dbReference>
<evidence type="ECO:0000256" key="1">
    <source>
        <dbReference type="ARBA" id="ARBA00000851"/>
    </source>
</evidence>
<dbReference type="EC" id="3.1.21.3" evidence="11"/>
<organism evidence="15 16">
    <name type="scientific">Halarsenatibacter silvermanii</name>
    <dbReference type="NCBI Taxonomy" id="321763"/>
    <lineage>
        <taxon>Bacteria</taxon>
        <taxon>Bacillati</taxon>
        <taxon>Bacillota</taxon>
        <taxon>Clostridia</taxon>
        <taxon>Halanaerobiales</taxon>
        <taxon>Halarsenatibacteraceae</taxon>
        <taxon>Halarsenatibacter</taxon>
    </lineage>
</organism>
<dbReference type="RefSeq" id="WP_089759435.1">
    <property type="nucleotide sequence ID" value="NZ_FNGO01000007.1"/>
</dbReference>
<evidence type="ECO:0000256" key="9">
    <source>
        <dbReference type="ARBA" id="ARBA00022840"/>
    </source>
</evidence>
<evidence type="ECO:0000256" key="7">
    <source>
        <dbReference type="ARBA" id="ARBA00022759"/>
    </source>
</evidence>
<comment type="catalytic activity">
    <reaction evidence="1 11">
        <text>Endonucleolytic cleavage of DNA to give random double-stranded fragments with terminal 5'-phosphates, ATP is simultaneously hydrolyzed.</text>
        <dbReference type="EC" id="3.1.21.3"/>
    </reaction>
</comment>
<name>A0A1G9M3Z2_9FIRM</name>
<evidence type="ECO:0000256" key="3">
    <source>
        <dbReference type="ARBA" id="ARBA00011296"/>
    </source>
</evidence>
<dbReference type="Pfam" id="PF11867">
    <property type="entry name" value="T1RH-like_C"/>
    <property type="match status" value="1"/>
</dbReference>
<evidence type="ECO:0000256" key="6">
    <source>
        <dbReference type="ARBA" id="ARBA00022747"/>
    </source>
</evidence>
<proteinExistence type="inferred from homology"/>
<protein>
    <recommendedName>
        <fullName evidence="11">Type I restriction enzyme endonuclease subunit</fullName>
        <shortName evidence="11">R protein</shortName>
        <ecNumber evidence="11">3.1.21.3</ecNumber>
    </recommendedName>
    <alternativeName>
        <fullName evidence="11">Type-1 restriction enzyme R protein</fullName>
    </alternativeName>
</protein>
<dbReference type="InterPro" id="IPR004473">
    <property type="entry name" value="Restrct_endonuc_typeI_HsdR"/>
</dbReference>
<dbReference type="GO" id="GO:0009307">
    <property type="term" value="P:DNA restriction-modification system"/>
    <property type="evidence" value="ECO:0007669"/>
    <property type="project" value="UniProtKB-KW"/>
</dbReference>
<keyword evidence="4" id="KW-0540">Nuclease</keyword>
<evidence type="ECO:0000313" key="15">
    <source>
        <dbReference type="EMBL" id="SDL68833.1"/>
    </source>
</evidence>
<dbReference type="Gene3D" id="3.40.50.300">
    <property type="entry name" value="P-loop containing nucleotide triphosphate hydrolases"/>
    <property type="match status" value="2"/>
</dbReference>
<dbReference type="Proteomes" id="UP000199476">
    <property type="component" value="Unassembled WGS sequence"/>
</dbReference>
<dbReference type="InterPro" id="IPR040980">
    <property type="entry name" value="SWI2_SNF2"/>
</dbReference>
<feature type="region of interest" description="Disordered" evidence="13">
    <location>
        <begin position="917"/>
        <end position="936"/>
    </location>
</feature>
<evidence type="ECO:0000256" key="8">
    <source>
        <dbReference type="ARBA" id="ARBA00022801"/>
    </source>
</evidence>
<feature type="compositionally biased region" description="Basic and acidic residues" evidence="13">
    <location>
        <begin position="917"/>
        <end position="932"/>
    </location>
</feature>
<dbReference type="PANTHER" id="PTHR30195:SF15">
    <property type="entry name" value="TYPE I RESTRICTION ENZYME HINDI ENDONUCLEASE SUBUNIT"/>
    <property type="match status" value="1"/>
</dbReference>
<dbReference type="SMART" id="SM00487">
    <property type="entry name" value="DEXDc"/>
    <property type="match status" value="1"/>
</dbReference>
<keyword evidence="12" id="KW-0175">Coiled coil</keyword>
<feature type="coiled-coil region" evidence="12">
    <location>
        <begin position="816"/>
        <end position="872"/>
    </location>
</feature>
<evidence type="ECO:0000256" key="10">
    <source>
        <dbReference type="ARBA" id="ARBA00023125"/>
    </source>
</evidence>
<dbReference type="InterPro" id="IPR027417">
    <property type="entry name" value="P-loop_NTPase"/>
</dbReference>
<dbReference type="SUPFAM" id="SSF52540">
    <property type="entry name" value="P-loop containing nucleoside triphosphate hydrolases"/>
    <property type="match status" value="2"/>
</dbReference>
<evidence type="ECO:0000256" key="4">
    <source>
        <dbReference type="ARBA" id="ARBA00022722"/>
    </source>
</evidence>
<keyword evidence="8 11" id="KW-0378">Hydrolase</keyword>
<dbReference type="InterPro" id="IPR014001">
    <property type="entry name" value="Helicase_ATP-bd"/>
</dbReference>
<evidence type="ECO:0000256" key="11">
    <source>
        <dbReference type="RuleBase" id="RU364115"/>
    </source>
</evidence>
<reference evidence="15 16" key="1">
    <citation type="submission" date="2016-10" db="EMBL/GenBank/DDBJ databases">
        <authorList>
            <person name="de Groot N.N."/>
        </authorList>
    </citation>
    <scope>NUCLEOTIDE SEQUENCE [LARGE SCALE GENOMIC DNA]</scope>
    <source>
        <strain evidence="15 16">SLAS-1</strain>
    </source>
</reference>
<keyword evidence="16" id="KW-1185">Reference proteome</keyword>
<keyword evidence="9 11" id="KW-0067">ATP-binding</keyword>
<dbReference type="InterPro" id="IPR021810">
    <property type="entry name" value="T1RH-like_C"/>
</dbReference>
<dbReference type="Pfam" id="PF22679">
    <property type="entry name" value="T1R_D3-like"/>
    <property type="match status" value="1"/>
</dbReference>
<comment type="similarity">
    <text evidence="2 11">Belongs to the HsdR family.</text>
</comment>
<dbReference type="AlphaFoldDB" id="A0A1G9M3Z2"/>
<evidence type="ECO:0000256" key="13">
    <source>
        <dbReference type="SAM" id="MobiDB-lite"/>
    </source>
</evidence>
<dbReference type="GO" id="GO:0003677">
    <property type="term" value="F:DNA binding"/>
    <property type="evidence" value="ECO:0007669"/>
    <property type="project" value="UniProtKB-KW"/>
</dbReference>
<accession>A0A1G9M3Z2</accession>
<dbReference type="Gene3D" id="3.90.1570.50">
    <property type="match status" value="1"/>
</dbReference>
<dbReference type="InterPro" id="IPR055180">
    <property type="entry name" value="HsdR_RecA-like_helicase_dom_2"/>
</dbReference>
<dbReference type="CDD" id="cd18800">
    <property type="entry name" value="SF2_C_EcoR124I-like"/>
    <property type="match status" value="1"/>
</dbReference>
<dbReference type="PROSITE" id="PS51192">
    <property type="entry name" value="HELICASE_ATP_BIND_1"/>
    <property type="match status" value="1"/>
</dbReference>
<keyword evidence="10 11" id="KW-0238">DNA-binding</keyword>
<keyword evidence="7" id="KW-0255">Endonuclease</keyword>
<keyword evidence="6 11" id="KW-0680">Restriction system</keyword>
<evidence type="ECO:0000256" key="12">
    <source>
        <dbReference type="SAM" id="Coils"/>
    </source>
</evidence>
<dbReference type="InterPro" id="IPR051268">
    <property type="entry name" value="Type-I_R_enzyme_R_subunit"/>
</dbReference>
<dbReference type="EMBL" id="FNGO01000007">
    <property type="protein sequence ID" value="SDL68833.1"/>
    <property type="molecule type" value="Genomic_DNA"/>
</dbReference>
<comment type="subunit">
    <text evidence="3 11">The type I restriction/modification system is composed of three polypeptides R, M and S.</text>
</comment>
<gene>
    <name evidence="15" type="ORF">SAMN04488692_10797</name>
</gene>
<dbReference type="Pfam" id="PF04313">
    <property type="entry name" value="HSDR_N"/>
    <property type="match status" value="1"/>
</dbReference>
<dbReference type="NCBIfam" id="TIGR00348">
    <property type="entry name" value="hsdR"/>
    <property type="match status" value="1"/>
</dbReference>
<dbReference type="OrthoDB" id="9758243at2"/>
<dbReference type="InterPro" id="IPR007409">
    <property type="entry name" value="Restrct_endonuc_type1_HsdR_N"/>
</dbReference>
<comment type="function">
    <text evidence="11">Subunit R is required for both nuclease and ATPase activities, but not for modification.</text>
</comment>
<keyword evidence="5 11" id="KW-0547">Nucleotide-binding</keyword>
<evidence type="ECO:0000259" key="14">
    <source>
        <dbReference type="PROSITE" id="PS51192"/>
    </source>
</evidence>
<dbReference type="STRING" id="321763.SAMN04488692_10797"/>
<dbReference type="Pfam" id="PF18766">
    <property type="entry name" value="SWI2_SNF2"/>
    <property type="match status" value="1"/>
</dbReference>
<dbReference type="GO" id="GO:0009035">
    <property type="term" value="F:type I site-specific deoxyribonuclease activity"/>
    <property type="evidence" value="ECO:0007669"/>
    <property type="project" value="UniProtKB-EC"/>
</dbReference>
<dbReference type="CDD" id="cd18030">
    <property type="entry name" value="DEXHc_RE_I_HsdR"/>
    <property type="match status" value="1"/>
</dbReference>
<dbReference type="PANTHER" id="PTHR30195">
    <property type="entry name" value="TYPE I SITE-SPECIFIC DEOXYRIBONUCLEASE PROTEIN SUBUNIT M AND R"/>
    <property type="match status" value="1"/>
</dbReference>
<dbReference type="CDD" id="cd22332">
    <property type="entry name" value="HsdR_N"/>
    <property type="match status" value="1"/>
</dbReference>
<feature type="domain" description="Helicase ATP-binding" evidence="14">
    <location>
        <begin position="297"/>
        <end position="461"/>
    </location>
</feature>
<evidence type="ECO:0000313" key="16">
    <source>
        <dbReference type="Proteomes" id="UP000199476"/>
    </source>
</evidence>
<sequence length="1018" mass="118367">MQRNWDEYHQAEKPALDLFEKLGYDVYDFHADDERDRPLRESEHHVILQEELRDALKRINPWINENNLNKAVNKIRPARIKATDLMEANEIIYQRLVKHISLTQDLGQGKKNQTVKYIDYDNPENNQFTVMNQFAVKGRDRIKPDIVVFVNGIPLAVIECKNKTTINEPEEEAITQLRRYQNVRDGEEGAEHLFYPNQILVTAWGNSASAATVGAPARVYKPWKDPYPYSKEEVTEITGFSPNLQNILLFSLFKKDRFLDYIRNFIVFEREGNSMVKMAARYQQYRAVVKAMERIKNADSPDDRSGTVWHTQGSGKSLTMLFLALKLKRFKEIGNPTILIVTDRVDLDEQITGTFKRCGFPNPKRAESVENLKELLTSDVGRTVMTTIHKFQDEEREKYPVLSEDESIFVMADEAHRTQFKELAANMRRALPNAAYLGFTGTPIDKESKSTLRTFGDYIDTYTIEESVDDETTLPIKYESRLAELHLEDSYLDESFERVFSDYSEEEKKKIKEKYATERDIAQAPKRIRGICHDIIDHYEKKIKPLKGQIVTVSRRAAVRYKKILDELNGPESVPVISGDNNDEGLIKKYSVDNAEKSEIVSRFKDYRSSLKFVIVCNMLITGFDAPVEQVMYLDKPLKEHNLLQAIARVNRPFPDKNYGLVVDYYGVFDDLQKALAIFSSKDVENAVTPIRDEKPRLESNYRAVMKLFEGVDMDDLDACVKLFEDEEKRAEFKNKFKAFSKSMDIIMPAPIADPYRKDLKKLGKIYRAVRNTYRDDSINIKGAGKKVRKLIDNHVSSQNIKRLYGPVSILDEQEFDEVMEEIEDEEAKAIEMEHAIKKELSVRMEENPALYQSLSERLEEIIERRKEKQMSFCEQLEEMEEIVVEMRTVKTKAEKLGFNQQEYALYELLLQEQKTEKEKEEGKEKESDNIKLSEPTKAYTAEGDGLNIDEKMKKLTENIMDSIEEYTEIDLWKEKSEVQKKMRKEIKINLCEYEEFKSKLDGITTQIMKLARKVFVL</sequence>